<evidence type="ECO:0000256" key="2">
    <source>
        <dbReference type="ARBA" id="ARBA00012415"/>
    </source>
</evidence>
<comment type="caution">
    <text evidence="11">The sequence shown here is derived from an EMBL/GenBank/DDBJ whole genome shotgun (WGS) entry which is preliminary data.</text>
</comment>
<organism evidence="11 12">
    <name type="scientific">Roseisolibacter agri</name>
    <dbReference type="NCBI Taxonomy" id="2014610"/>
    <lineage>
        <taxon>Bacteria</taxon>
        <taxon>Pseudomonadati</taxon>
        <taxon>Gemmatimonadota</taxon>
        <taxon>Gemmatimonadia</taxon>
        <taxon>Gemmatimonadales</taxon>
        <taxon>Gemmatimonadaceae</taxon>
        <taxon>Roseisolibacter</taxon>
    </lineage>
</organism>
<dbReference type="GO" id="GO:0003983">
    <property type="term" value="F:UTP:glucose-1-phosphate uridylyltransferase activity"/>
    <property type="evidence" value="ECO:0007669"/>
    <property type="project" value="UniProtKB-EC"/>
</dbReference>
<comment type="catalytic activity">
    <reaction evidence="9">
        <text>alpha-D-glucose 1-phosphate + UTP + H(+) = UDP-alpha-D-glucose + diphosphate</text>
        <dbReference type="Rhea" id="RHEA:19889"/>
        <dbReference type="ChEBI" id="CHEBI:15378"/>
        <dbReference type="ChEBI" id="CHEBI:33019"/>
        <dbReference type="ChEBI" id="CHEBI:46398"/>
        <dbReference type="ChEBI" id="CHEBI:58601"/>
        <dbReference type="ChEBI" id="CHEBI:58885"/>
        <dbReference type="EC" id="2.7.7.9"/>
    </reaction>
</comment>
<gene>
    <name evidence="11" type="ORF">rosag_08780</name>
</gene>
<dbReference type="SUPFAM" id="SSF53448">
    <property type="entry name" value="Nucleotide-diphospho-sugar transferases"/>
    <property type="match status" value="1"/>
</dbReference>
<dbReference type="PANTHER" id="PTHR43197:SF1">
    <property type="entry name" value="UTP--GLUCOSE-1-PHOSPHATE URIDYLYLTRANSFERASE"/>
    <property type="match status" value="1"/>
</dbReference>
<name>A0AA37Q0G1_9BACT</name>
<keyword evidence="5 11" id="KW-0548">Nucleotidyltransferase</keyword>
<proteinExistence type="inferred from homology"/>
<evidence type="ECO:0000259" key="10">
    <source>
        <dbReference type="Pfam" id="PF00483"/>
    </source>
</evidence>
<evidence type="ECO:0000256" key="1">
    <source>
        <dbReference type="ARBA" id="ARBA00006890"/>
    </source>
</evidence>
<evidence type="ECO:0000256" key="6">
    <source>
        <dbReference type="ARBA" id="ARBA00031455"/>
    </source>
</evidence>
<evidence type="ECO:0000256" key="3">
    <source>
        <dbReference type="ARBA" id="ARBA00019048"/>
    </source>
</evidence>
<sequence>MPCGGQGTRMRALTGGQPKEMLPVGRMPLVEHVARECAASGIDELLIIVAPGKDAIAAHLAPLAGAPGMPRRVSFLEQPAARGLADAIRLGRAFAADGPVAVALPDNLFVDDAPGVAQVAEAYARTGRHVVAVVEITSEEAARRGPTSVFPGTRDGELFEIARIPDKGERGRTFDTGGAPSAFTGVGRYVFRPDVFDVIDAAERELPAGAELDDVPVMQRLLAAGQLVGRRMRGRFLDAGLPDGYAEAKARLARA</sequence>
<evidence type="ECO:0000256" key="8">
    <source>
        <dbReference type="ARBA" id="ARBA00032341"/>
    </source>
</evidence>
<dbReference type="InterPro" id="IPR005771">
    <property type="entry name" value="GalU_uridylyltTrfase_bac/arc"/>
</dbReference>
<accession>A0AA37Q0G1</accession>
<dbReference type="PANTHER" id="PTHR43197">
    <property type="entry name" value="UTP--GLUCOSE-1-PHOSPHATE URIDYLYLTRANSFERASE"/>
    <property type="match status" value="1"/>
</dbReference>
<dbReference type="Pfam" id="PF00483">
    <property type="entry name" value="NTP_transferase"/>
    <property type="match status" value="1"/>
</dbReference>
<dbReference type="Proteomes" id="UP001161325">
    <property type="component" value="Unassembled WGS sequence"/>
</dbReference>
<keyword evidence="12" id="KW-1185">Reference proteome</keyword>
<reference evidence="11" key="1">
    <citation type="submission" date="2022-08" db="EMBL/GenBank/DDBJ databases">
        <title>Draft genome sequencing of Roseisolibacter agri AW1220.</title>
        <authorList>
            <person name="Tobiishi Y."/>
            <person name="Tonouchi A."/>
        </authorList>
    </citation>
    <scope>NUCLEOTIDE SEQUENCE</scope>
    <source>
        <strain evidence="11">AW1220</strain>
    </source>
</reference>
<evidence type="ECO:0000256" key="5">
    <source>
        <dbReference type="ARBA" id="ARBA00022695"/>
    </source>
</evidence>
<dbReference type="GO" id="GO:0006011">
    <property type="term" value="P:UDP-alpha-D-glucose metabolic process"/>
    <property type="evidence" value="ECO:0007669"/>
    <property type="project" value="InterPro"/>
</dbReference>
<protein>
    <recommendedName>
        <fullName evidence="3">UTP--glucose-1-phosphate uridylyltransferase</fullName>
        <ecNumber evidence="2">2.7.7.9</ecNumber>
    </recommendedName>
    <alternativeName>
        <fullName evidence="6">Alpha-D-glucosyl-1-phosphate uridylyltransferase</fullName>
    </alternativeName>
    <alternativeName>
        <fullName evidence="7">UDP-glucose pyrophosphorylase</fullName>
    </alternativeName>
    <alternativeName>
        <fullName evidence="8">Uridine diphosphoglucose pyrophosphorylase</fullName>
    </alternativeName>
</protein>
<dbReference type="EC" id="2.7.7.9" evidence="2"/>
<dbReference type="InterPro" id="IPR005835">
    <property type="entry name" value="NTP_transferase_dom"/>
</dbReference>
<dbReference type="InterPro" id="IPR029044">
    <property type="entry name" value="Nucleotide-diphossugar_trans"/>
</dbReference>
<feature type="domain" description="Nucleotidyl transferase" evidence="10">
    <location>
        <begin position="4"/>
        <end position="253"/>
    </location>
</feature>
<evidence type="ECO:0000313" key="11">
    <source>
        <dbReference type="EMBL" id="GLC24365.1"/>
    </source>
</evidence>
<keyword evidence="4" id="KW-0808">Transferase</keyword>
<dbReference type="Gene3D" id="3.90.550.10">
    <property type="entry name" value="Spore Coat Polysaccharide Biosynthesis Protein SpsA, Chain A"/>
    <property type="match status" value="1"/>
</dbReference>
<dbReference type="EMBL" id="BRXS01000001">
    <property type="protein sequence ID" value="GLC24365.1"/>
    <property type="molecule type" value="Genomic_DNA"/>
</dbReference>
<evidence type="ECO:0000256" key="7">
    <source>
        <dbReference type="ARBA" id="ARBA00031959"/>
    </source>
</evidence>
<evidence type="ECO:0000256" key="9">
    <source>
        <dbReference type="ARBA" id="ARBA00048128"/>
    </source>
</evidence>
<dbReference type="AlphaFoldDB" id="A0AA37Q0G1"/>
<comment type="similarity">
    <text evidence="1">Belongs to the UDPGP type 2 family.</text>
</comment>
<evidence type="ECO:0000313" key="12">
    <source>
        <dbReference type="Proteomes" id="UP001161325"/>
    </source>
</evidence>
<evidence type="ECO:0000256" key="4">
    <source>
        <dbReference type="ARBA" id="ARBA00022679"/>
    </source>
</evidence>